<dbReference type="PANTHER" id="PTHR11616">
    <property type="entry name" value="SODIUM/CHLORIDE DEPENDENT TRANSPORTER"/>
    <property type="match status" value="1"/>
</dbReference>
<evidence type="ECO:0000256" key="2">
    <source>
        <dbReference type="ARBA" id="ARBA00006459"/>
    </source>
</evidence>
<feature type="binding site" evidence="15">
    <location>
        <position position="407"/>
    </location>
    <ligand>
        <name>Na(+)</name>
        <dbReference type="ChEBI" id="CHEBI:29101"/>
        <label>1</label>
    </ligand>
</feature>
<feature type="binding site" evidence="15">
    <location>
        <position position="70"/>
    </location>
    <ligand>
        <name>Na(+)</name>
        <dbReference type="ChEBI" id="CHEBI:29101"/>
        <label>1</label>
    </ligand>
</feature>
<feature type="disulfide bond" evidence="16">
    <location>
        <begin position="168"/>
        <end position="177"/>
    </location>
</feature>
<evidence type="ECO:0000256" key="10">
    <source>
        <dbReference type="ARBA" id="ARBA00023136"/>
    </source>
</evidence>
<feature type="transmembrane region" description="Helical" evidence="18">
    <location>
        <begin position="293"/>
        <end position="315"/>
    </location>
</feature>
<keyword evidence="15" id="KW-0479">Metal-binding</keyword>
<accession>A0A8K0P205</accession>
<feature type="transmembrane region" description="Helical" evidence="18">
    <location>
        <begin position="134"/>
        <end position="156"/>
    </location>
</feature>
<feature type="region of interest" description="Disordered" evidence="17">
    <location>
        <begin position="32"/>
        <end position="51"/>
    </location>
</feature>
<dbReference type="Proteomes" id="UP000792457">
    <property type="component" value="Unassembled WGS sequence"/>
</dbReference>
<evidence type="ECO:0000256" key="6">
    <source>
        <dbReference type="ARBA" id="ARBA00022970"/>
    </source>
</evidence>
<evidence type="ECO:0000256" key="3">
    <source>
        <dbReference type="ARBA" id="ARBA00022448"/>
    </source>
</evidence>
<sequence>MESSPTASTFTTDSRKQSYHIHNLLWEDAEDYQLSKGPKKPKKKDKRHPKSRPQSFTYVLLNILGSCIGNIWRFPAAAYLYGGGTFLVAYFVVLIFVAKPIFYLEVAMGQFTGKGSGKWWCVCPALRGIAVGQFIASVAMVSYYGVFSSFALLYLIQAFNIKIPWVNCKDVSKTIKCFDSNLTTPLKNPGTNIFPFSDIFFRQNFLREISSLSFGIYLPDTGLLIYLLIVWLFVGVLIYNGIKTTGSFAYVGATLPYLMLFIMVIKTVNLPGASNSLNYLFTYDSEALNEKTWYMAAIQAFLSLNSSVGVASYLSSQRNFRHRLNRYIFLITLLDIILVLLASSVVFATLGTLAHVTGKKVNDTSVYMGGIELAAVIYTDALPKASKHPEGLAVFFLLTLTIVGIGSTAVVMHSIMSTVWDVMPRVSAKIMAPVFAFFGFALGAIYLSRTGMSIMQLVDHYILGGIVYHMAIWEVAAIAYIYGLEKYCKDITFMTRRKIHVYWRLCLGLVTPGLLIKIIVFYNTDSEWRISYRGRKYPTHVLNILYMLQYLGEVMIILWLLIELFSFCIGRIRKKPRKFGIVPNSSYGPEDSFLTKDWKRFIDGLKRCTWKEMKYLPQKVLYPFKVLLGTLHDDVFH</sequence>
<dbReference type="GO" id="GO:0046872">
    <property type="term" value="F:metal ion binding"/>
    <property type="evidence" value="ECO:0007669"/>
    <property type="project" value="UniProtKB-KW"/>
</dbReference>
<feature type="transmembrane region" description="Helical" evidence="18">
    <location>
        <begin position="327"/>
        <end position="350"/>
    </location>
</feature>
<feature type="transmembrane region" description="Helical" evidence="18">
    <location>
        <begin position="460"/>
        <end position="482"/>
    </location>
</feature>
<dbReference type="Pfam" id="PF00209">
    <property type="entry name" value="SNF"/>
    <property type="match status" value="1"/>
</dbReference>
<evidence type="ECO:0000256" key="9">
    <source>
        <dbReference type="ARBA" id="ARBA00023065"/>
    </source>
</evidence>
<dbReference type="PANTHER" id="PTHR11616:SF321">
    <property type="entry name" value="SODIUM-DEPENDENT NUTRIENT AMINO ACID TRANSPORTER 1-RELATED"/>
    <property type="match status" value="1"/>
</dbReference>
<comment type="function">
    <text evidence="13">Unusual broad substrate spectrum amino acid:sodium cotransporter that promotes absorption of the D isomers of essential amino acids. Neutral amino acids are the preferred substrates, especially methionine and phenylalanine.</text>
</comment>
<feature type="transmembrane region" description="Helical" evidence="18">
    <location>
        <begin position="55"/>
        <end position="72"/>
    </location>
</feature>
<keyword evidence="3" id="KW-0813">Transport</keyword>
<dbReference type="AlphaFoldDB" id="A0A8K0P205"/>
<evidence type="ECO:0000256" key="13">
    <source>
        <dbReference type="ARBA" id="ARBA00037785"/>
    </source>
</evidence>
<keyword evidence="6" id="KW-0029">Amino-acid transport</keyword>
<gene>
    <name evidence="19" type="ORF">J437_LFUL012481</name>
</gene>
<feature type="binding site" evidence="15">
    <location>
        <position position="65"/>
    </location>
    <ligand>
        <name>Na(+)</name>
        <dbReference type="ChEBI" id="CHEBI:29101"/>
        <label>1</label>
    </ligand>
</feature>
<evidence type="ECO:0000313" key="20">
    <source>
        <dbReference type="Proteomes" id="UP000792457"/>
    </source>
</evidence>
<keyword evidence="20" id="KW-1185">Reference proteome</keyword>
<evidence type="ECO:0000256" key="8">
    <source>
        <dbReference type="ARBA" id="ARBA00023053"/>
    </source>
</evidence>
<evidence type="ECO:0000256" key="1">
    <source>
        <dbReference type="ARBA" id="ARBA00004141"/>
    </source>
</evidence>
<keyword evidence="4 18" id="KW-0812">Transmembrane</keyword>
<keyword evidence="10 18" id="KW-0472">Membrane</keyword>
<evidence type="ECO:0000256" key="5">
    <source>
        <dbReference type="ARBA" id="ARBA00022847"/>
    </source>
</evidence>
<feature type="transmembrane region" description="Helical" evidence="18">
    <location>
        <begin position="392"/>
        <end position="416"/>
    </location>
</feature>
<organism evidence="19 20">
    <name type="scientific">Ladona fulva</name>
    <name type="common">Scarce chaser dragonfly</name>
    <name type="synonym">Libellula fulva</name>
    <dbReference type="NCBI Taxonomy" id="123851"/>
    <lineage>
        <taxon>Eukaryota</taxon>
        <taxon>Metazoa</taxon>
        <taxon>Ecdysozoa</taxon>
        <taxon>Arthropoda</taxon>
        <taxon>Hexapoda</taxon>
        <taxon>Insecta</taxon>
        <taxon>Pterygota</taxon>
        <taxon>Palaeoptera</taxon>
        <taxon>Odonata</taxon>
        <taxon>Epiprocta</taxon>
        <taxon>Anisoptera</taxon>
        <taxon>Libelluloidea</taxon>
        <taxon>Libellulidae</taxon>
        <taxon>Ladona</taxon>
    </lineage>
</organism>
<feature type="transmembrane region" description="Helical" evidence="18">
    <location>
        <begin position="544"/>
        <end position="569"/>
    </location>
</feature>
<dbReference type="PRINTS" id="PR00176">
    <property type="entry name" value="NANEUSMPORT"/>
</dbReference>
<keyword evidence="11" id="KW-0325">Glycoprotein</keyword>
<comment type="subcellular location">
    <subcellularLocation>
        <location evidence="1">Membrane</location>
        <topology evidence="1">Multi-pass membrane protein</topology>
    </subcellularLocation>
</comment>
<dbReference type="InterPro" id="IPR000175">
    <property type="entry name" value="Na/ntran_symport"/>
</dbReference>
<comment type="caution">
    <text evidence="19">The sequence shown here is derived from an EMBL/GenBank/DDBJ whole genome shotgun (WGS) entry which is preliminary data.</text>
</comment>
<keyword evidence="8 15" id="KW-0915">Sodium</keyword>
<name>A0A8K0P205_LADFU</name>
<reference evidence="19" key="2">
    <citation type="submission" date="2017-10" db="EMBL/GenBank/DDBJ databases">
        <title>Ladona fulva Genome sequencing and assembly.</title>
        <authorList>
            <person name="Murali S."/>
            <person name="Richards S."/>
            <person name="Bandaranaike D."/>
            <person name="Bellair M."/>
            <person name="Blankenburg K."/>
            <person name="Chao H."/>
            <person name="Dinh H."/>
            <person name="Doddapaneni H."/>
            <person name="Dugan-Rocha S."/>
            <person name="Elkadiri S."/>
            <person name="Gnanaolivu R."/>
            <person name="Hernandez B."/>
            <person name="Skinner E."/>
            <person name="Javaid M."/>
            <person name="Lee S."/>
            <person name="Li M."/>
            <person name="Ming W."/>
            <person name="Munidasa M."/>
            <person name="Muniz J."/>
            <person name="Nguyen L."/>
            <person name="Hughes D."/>
            <person name="Osuji N."/>
            <person name="Pu L.-L."/>
            <person name="Puazo M."/>
            <person name="Qu C."/>
            <person name="Quiroz J."/>
            <person name="Raj R."/>
            <person name="Weissenberger G."/>
            <person name="Xin Y."/>
            <person name="Zou X."/>
            <person name="Han Y."/>
            <person name="Worley K."/>
            <person name="Muzny D."/>
            <person name="Gibbs R."/>
        </authorList>
    </citation>
    <scope>NUCLEOTIDE SEQUENCE</scope>
    <source>
        <strain evidence="19">Sampled in the wild</strain>
    </source>
</reference>
<dbReference type="GO" id="GO:0015179">
    <property type="term" value="F:L-amino acid transmembrane transporter activity"/>
    <property type="evidence" value="ECO:0007669"/>
    <property type="project" value="TreeGrafter"/>
</dbReference>
<evidence type="ECO:0000256" key="15">
    <source>
        <dbReference type="PIRSR" id="PIRSR600175-1"/>
    </source>
</evidence>
<evidence type="ECO:0000256" key="12">
    <source>
        <dbReference type="ARBA" id="ARBA00023201"/>
    </source>
</evidence>
<keyword evidence="9" id="KW-0406">Ion transport</keyword>
<evidence type="ECO:0000256" key="18">
    <source>
        <dbReference type="SAM" id="Phobius"/>
    </source>
</evidence>
<keyword evidence="16" id="KW-1015">Disulfide bond</keyword>
<evidence type="ECO:0000256" key="17">
    <source>
        <dbReference type="SAM" id="MobiDB-lite"/>
    </source>
</evidence>
<dbReference type="GO" id="GO:0005283">
    <property type="term" value="F:amino acid:sodium symporter activity"/>
    <property type="evidence" value="ECO:0007669"/>
    <property type="project" value="TreeGrafter"/>
</dbReference>
<feature type="compositionally biased region" description="Basic residues" evidence="17">
    <location>
        <begin position="37"/>
        <end position="51"/>
    </location>
</feature>
<evidence type="ECO:0000256" key="4">
    <source>
        <dbReference type="ARBA" id="ARBA00022692"/>
    </source>
</evidence>
<feature type="transmembrane region" description="Helical" evidence="18">
    <location>
        <begin position="502"/>
        <end position="524"/>
    </location>
</feature>
<evidence type="ECO:0000256" key="11">
    <source>
        <dbReference type="ARBA" id="ARBA00023180"/>
    </source>
</evidence>
<dbReference type="InterPro" id="IPR037272">
    <property type="entry name" value="SNS_sf"/>
</dbReference>
<dbReference type="SUPFAM" id="SSF161070">
    <property type="entry name" value="SNF-like"/>
    <property type="match status" value="1"/>
</dbReference>
<keyword evidence="12" id="KW-0739">Sodium transport</keyword>
<evidence type="ECO:0000256" key="7">
    <source>
        <dbReference type="ARBA" id="ARBA00022989"/>
    </source>
</evidence>
<feature type="transmembrane region" description="Helical" evidence="18">
    <location>
        <begin position="254"/>
        <end position="273"/>
    </location>
</feature>
<dbReference type="GO" id="GO:0005886">
    <property type="term" value="C:plasma membrane"/>
    <property type="evidence" value="ECO:0007669"/>
    <property type="project" value="TreeGrafter"/>
</dbReference>
<evidence type="ECO:0000256" key="14">
    <source>
        <dbReference type="ARBA" id="ARBA00040215"/>
    </source>
</evidence>
<dbReference type="OrthoDB" id="6581954at2759"/>
<dbReference type="EMBL" id="KZ308663">
    <property type="protein sequence ID" value="KAG8232865.1"/>
    <property type="molecule type" value="Genomic_DNA"/>
</dbReference>
<feature type="transmembrane region" description="Helical" evidence="18">
    <location>
        <begin position="223"/>
        <end position="242"/>
    </location>
</feature>
<protein>
    <recommendedName>
        <fullName evidence="14">Sodium-dependent nutrient amino acid transporter 1</fullName>
    </recommendedName>
</protein>
<dbReference type="GO" id="GO:0089718">
    <property type="term" value="P:amino acid import across plasma membrane"/>
    <property type="evidence" value="ECO:0007669"/>
    <property type="project" value="TreeGrafter"/>
</dbReference>
<reference evidence="19" key="1">
    <citation type="submission" date="2013-04" db="EMBL/GenBank/DDBJ databases">
        <authorList>
            <person name="Qu J."/>
            <person name="Murali S.C."/>
            <person name="Bandaranaike D."/>
            <person name="Bellair M."/>
            <person name="Blankenburg K."/>
            <person name="Chao H."/>
            <person name="Dinh H."/>
            <person name="Doddapaneni H."/>
            <person name="Downs B."/>
            <person name="Dugan-Rocha S."/>
            <person name="Elkadiri S."/>
            <person name="Gnanaolivu R.D."/>
            <person name="Hernandez B."/>
            <person name="Javaid M."/>
            <person name="Jayaseelan J.C."/>
            <person name="Lee S."/>
            <person name="Li M."/>
            <person name="Ming W."/>
            <person name="Munidasa M."/>
            <person name="Muniz J."/>
            <person name="Nguyen L."/>
            <person name="Ongeri F."/>
            <person name="Osuji N."/>
            <person name="Pu L.-L."/>
            <person name="Puazo M."/>
            <person name="Qu C."/>
            <person name="Quiroz J."/>
            <person name="Raj R."/>
            <person name="Weissenberger G."/>
            <person name="Xin Y."/>
            <person name="Zou X."/>
            <person name="Han Y."/>
            <person name="Richards S."/>
            <person name="Worley K."/>
            <person name="Muzny D."/>
            <person name="Gibbs R."/>
        </authorList>
    </citation>
    <scope>NUCLEOTIDE SEQUENCE</scope>
    <source>
        <strain evidence="19">Sampled in the wild</strain>
    </source>
</reference>
<feature type="binding site" evidence="15">
    <location>
        <position position="303"/>
    </location>
    <ligand>
        <name>Na(+)</name>
        <dbReference type="ChEBI" id="CHEBI:29101"/>
        <label>1</label>
    </ligand>
</feature>
<keyword evidence="5" id="KW-0769">Symport</keyword>
<proteinExistence type="inferred from homology"/>
<evidence type="ECO:0000313" key="19">
    <source>
        <dbReference type="EMBL" id="KAG8232865.1"/>
    </source>
</evidence>
<feature type="transmembrane region" description="Helical" evidence="18">
    <location>
        <begin position="428"/>
        <end position="448"/>
    </location>
</feature>
<keyword evidence="7 18" id="KW-1133">Transmembrane helix</keyword>
<feature type="transmembrane region" description="Helical" evidence="18">
    <location>
        <begin position="78"/>
        <end position="98"/>
    </location>
</feature>
<dbReference type="PROSITE" id="PS50267">
    <property type="entry name" value="NA_NEUROTRAN_SYMP_3"/>
    <property type="match status" value="1"/>
</dbReference>
<comment type="similarity">
    <text evidence="2">Belongs to the sodium:neurotransmitter symporter (SNF) (TC 2.A.22) family.</text>
</comment>
<evidence type="ECO:0000256" key="16">
    <source>
        <dbReference type="PIRSR" id="PIRSR600175-2"/>
    </source>
</evidence>